<evidence type="ECO:0000256" key="1">
    <source>
        <dbReference type="SAM" id="MobiDB-lite"/>
    </source>
</evidence>
<feature type="region of interest" description="Disordered" evidence="1">
    <location>
        <begin position="40"/>
        <end position="66"/>
    </location>
</feature>
<sequence>MASRQGGGRRSLSALNISHLSAPQTVEFNAFVRGVMSISSRTSDGSLSAGNGTEAPSASVAGTSDDFVPPRELIAITPEPASGPPPEPFLGRIVGRDYRSWVAARLQPSGTSVPAAPAVVPKAQPSTTQSETESDGTESLFDTPPSSPVAGGSAKRSSDGLGPGKAKKTRKTPTVPHRVQVLAHDDLPSSVVAAYEEVVAARPWERYLTQASFVPESLRGDPEWGTLHQALVDFWSVHARSIWNRWFLPQSSPAADAEVDKLLPLLVTLAGCLFRVYQ</sequence>
<evidence type="ECO:0000313" key="3">
    <source>
        <dbReference type="Proteomes" id="UP000266196"/>
    </source>
</evidence>
<organism evidence="2 3">
    <name type="scientific">Aphanomyces astaci</name>
    <name type="common">Crayfish plague agent</name>
    <dbReference type="NCBI Taxonomy" id="112090"/>
    <lineage>
        <taxon>Eukaryota</taxon>
        <taxon>Sar</taxon>
        <taxon>Stramenopiles</taxon>
        <taxon>Oomycota</taxon>
        <taxon>Saprolegniomycetes</taxon>
        <taxon>Saprolegniales</taxon>
        <taxon>Verrucalvaceae</taxon>
        <taxon>Aphanomyces</taxon>
    </lineage>
</organism>
<feature type="compositionally biased region" description="Polar residues" evidence="1">
    <location>
        <begin position="40"/>
        <end position="62"/>
    </location>
</feature>
<proteinExistence type="predicted"/>
<reference evidence="2 3" key="1">
    <citation type="submission" date="2018-08" db="EMBL/GenBank/DDBJ databases">
        <title>Aphanomyces genome sequencing and annotation.</title>
        <authorList>
            <person name="Minardi D."/>
            <person name="Oidtmann B."/>
            <person name="Van Der Giezen M."/>
            <person name="Studholme D.J."/>
        </authorList>
    </citation>
    <scope>NUCLEOTIDE SEQUENCE [LARGE SCALE GENOMIC DNA]</scope>
    <source>
        <strain evidence="2 3">197901</strain>
    </source>
</reference>
<feature type="non-terminal residue" evidence="2">
    <location>
        <position position="278"/>
    </location>
</feature>
<dbReference type="EMBL" id="QUTE01011476">
    <property type="protein sequence ID" value="RHZ09725.1"/>
    <property type="molecule type" value="Genomic_DNA"/>
</dbReference>
<name>A0A397EZ57_APHAT</name>
<dbReference type="AlphaFoldDB" id="A0A397EZ57"/>
<feature type="region of interest" description="Disordered" evidence="1">
    <location>
        <begin position="109"/>
        <end position="176"/>
    </location>
</feature>
<dbReference type="Proteomes" id="UP000266196">
    <property type="component" value="Unassembled WGS sequence"/>
</dbReference>
<protein>
    <submittedName>
        <fullName evidence="2">Uncharacterized protein</fullName>
    </submittedName>
</protein>
<accession>A0A397EZ57</accession>
<evidence type="ECO:0000313" key="2">
    <source>
        <dbReference type="EMBL" id="RHZ09725.1"/>
    </source>
</evidence>
<comment type="caution">
    <text evidence="2">The sequence shown here is derived from an EMBL/GenBank/DDBJ whole genome shotgun (WGS) entry which is preliminary data.</text>
</comment>
<gene>
    <name evidence="2" type="ORF">DYB31_015310</name>
</gene>